<dbReference type="EMBL" id="FONH01000001">
    <property type="protein sequence ID" value="SFE12586.1"/>
    <property type="molecule type" value="Genomic_DNA"/>
</dbReference>
<sequence length="304" mass="33924">MPVTIDARTRLLVVAPHPDDESIATGELIQHVRAAGGTVEILLLTAGDNNPWPQRWLERRWRIGAEDRRRWGQRRRQEVAAALARLGLALESLHPLGMPDMGLTACLREDLRGRVREWAGWLERIRPTLIALPALGDGHPDHSAAHVLMRLAVAAGQGAPPPMLSYLVHGRAGERGESVALPSRADIHATKLAALDEHRSQVALSGGRMRGLADRPEVFRTVEPMAGEGWLPWQPSAAQRPWLKLTLADREGARSWPWSKAPLERDASGRWRLRLEPAAGPRFVKLHAELPSPWIFDRWGWCEL</sequence>
<gene>
    <name evidence="1" type="ORF">SAMN02799615_00433</name>
</gene>
<keyword evidence="2" id="KW-1185">Reference proteome</keyword>
<name>A0A1I1XZ11_9GAMM</name>
<dbReference type="STRING" id="500610.SAMN02799615_00433"/>
<dbReference type="InterPro" id="IPR003737">
    <property type="entry name" value="GlcNAc_PI_deacetylase-related"/>
</dbReference>
<dbReference type="InterPro" id="IPR024078">
    <property type="entry name" value="LmbE-like_dom_sf"/>
</dbReference>
<protein>
    <submittedName>
        <fullName evidence="1">N-acetylglucosaminyl deacetylase, LmbE family</fullName>
    </submittedName>
</protein>
<dbReference type="Proteomes" id="UP000199477">
    <property type="component" value="Unassembled WGS sequence"/>
</dbReference>
<dbReference type="PANTHER" id="PTHR12993">
    <property type="entry name" value="N-ACETYLGLUCOSAMINYL-PHOSPHATIDYLINOSITOL DE-N-ACETYLASE-RELATED"/>
    <property type="match status" value="1"/>
</dbReference>
<proteinExistence type="predicted"/>
<accession>A0A1I1XZ11</accession>
<dbReference type="SUPFAM" id="SSF102588">
    <property type="entry name" value="LmbE-like"/>
    <property type="match status" value="1"/>
</dbReference>
<evidence type="ECO:0000313" key="2">
    <source>
        <dbReference type="Proteomes" id="UP000199477"/>
    </source>
</evidence>
<organism evidence="1 2">
    <name type="scientific">Dyella marensis</name>
    <dbReference type="NCBI Taxonomy" id="500610"/>
    <lineage>
        <taxon>Bacteria</taxon>
        <taxon>Pseudomonadati</taxon>
        <taxon>Pseudomonadota</taxon>
        <taxon>Gammaproteobacteria</taxon>
        <taxon>Lysobacterales</taxon>
        <taxon>Rhodanobacteraceae</taxon>
        <taxon>Dyella</taxon>
    </lineage>
</organism>
<reference evidence="2" key="1">
    <citation type="submission" date="2016-10" db="EMBL/GenBank/DDBJ databases">
        <authorList>
            <person name="Varghese N."/>
            <person name="Submissions S."/>
        </authorList>
    </citation>
    <scope>NUCLEOTIDE SEQUENCE [LARGE SCALE GENOMIC DNA]</scope>
    <source>
        <strain evidence="2">UNC178MFTsu3.1</strain>
    </source>
</reference>
<dbReference type="Pfam" id="PF02585">
    <property type="entry name" value="PIG-L"/>
    <property type="match status" value="1"/>
</dbReference>
<dbReference type="RefSeq" id="WP_051548468.1">
    <property type="nucleotide sequence ID" value="NZ_FONH01000001.1"/>
</dbReference>
<dbReference type="GO" id="GO:0016811">
    <property type="term" value="F:hydrolase activity, acting on carbon-nitrogen (but not peptide) bonds, in linear amides"/>
    <property type="evidence" value="ECO:0007669"/>
    <property type="project" value="TreeGrafter"/>
</dbReference>
<evidence type="ECO:0000313" key="1">
    <source>
        <dbReference type="EMBL" id="SFE12586.1"/>
    </source>
</evidence>
<dbReference type="Gene3D" id="3.40.50.10320">
    <property type="entry name" value="LmbE-like"/>
    <property type="match status" value="1"/>
</dbReference>
<dbReference type="PANTHER" id="PTHR12993:SF29">
    <property type="entry name" value="BLR3841 PROTEIN"/>
    <property type="match status" value="1"/>
</dbReference>
<dbReference type="AlphaFoldDB" id="A0A1I1XZ11"/>